<protein>
    <submittedName>
        <fullName evidence="1">Uncharacterized protein</fullName>
    </submittedName>
</protein>
<name>A0ABM8BB04_9BIFI</name>
<organism evidence="1 2">
    <name type="scientific">Bombiscardovia apis</name>
    <dbReference type="NCBI Taxonomy" id="2932182"/>
    <lineage>
        <taxon>Bacteria</taxon>
        <taxon>Bacillati</taxon>
        <taxon>Actinomycetota</taxon>
        <taxon>Actinomycetes</taxon>
        <taxon>Bifidobacteriales</taxon>
        <taxon>Bifidobacteriaceae</taxon>
        <taxon>Bombiscardovia</taxon>
    </lineage>
</organism>
<proteinExistence type="predicted"/>
<gene>
    <name evidence="1" type="ORF">KIMH_02050</name>
</gene>
<keyword evidence="2" id="KW-1185">Reference proteome</keyword>
<sequence>MVFASDVAWPETEPHPDKDMLMKAITIELINLLTAPTEVCIFMVPYFPSELIPLNLLH</sequence>
<evidence type="ECO:0000313" key="2">
    <source>
        <dbReference type="Proteomes" id="UP001321748"/>
    </source>
</evidence>
<dbReference type="Proteomes" id="UP001321748">
    <property type="component" value="Chromosome"/>
</dbReference>
<accession>A0ABM8BB04</accession>
<dbReference type="EMBL" id="AP026800">
    <property type="protein sequence ID" value="BDR54094.1"/>
    <property type="molecule type" value="Genomic_DNA"/>
</dbReference>
<evidence type="ECO:0000313" key="1">
    <source>
        <dbReference type="EMBL" id="BDR54094.1"/>
    </source>
</evidence>
<reference evidence="1 2" key="1">
    <citation type="journal article" date="2023" name="Microbiol. Spectr.">
        <title>Symbiosis of Carpenter Bees with Uncharacterized Lactic Acid Bacteria Showing NAD Auxotrophy.</title>
        <authorList>
            <person name="Kawasaki S."/>
            <person name="Ozawa K."/>
            <person name="Mori T."/>
            <person name="Yamamoto A."/>
            <person name="Ito M."/>
            <person name="Ohkuma M."/>
            <person name="Sakamoto M."/>
            <person name="Matsutani M."/>
        </authorList>
    </citation>
    <scope>NUCLEOTIDE SEQUENCE [LARGE SCALE GENOMIC DNA]</scope>
    <source>
        <strain evidence="1 2">KimH</strain>
    </source>
</reference>